<dbReference type="AlphaFoldDB" id="A0AAE0Y493"/>
<gene>
    <name evidence="2" type="ORF">RRG08_007644</name>
</gene>
<name>A0AAE0Y493_9GAST</name>
<keyword evidence="3" id="KW-1185">Reference proteome</keyword>
<evidence type="ECO:0000313" key="3">
    <source>
        <dbReference type="Proteomes" id="UP001283361"/>
    </source>
</evidence>
<comment type="caution">
    <text evidence="2">The sequence shown here is derived from an EMBL/GenBank/DDBJ whole genome shotgun (WGS) entry which is preliminary data.</text>
</comment>
<protein>
    <submittedName>
        <fullName evidence="2">Uncharacterized protein</fullName>
    </submittedName>
</protein>
<accession>A0AAE0Y493</accession>
<organism evidence="2 3">
    <name type="scientific">Elysia crispata</name>
    <name type="common">lettuce slug</name>
    <dbReference type="NCBI Taxonomy" id="231223"/>
    <lineage>
        <taxon>Eukaryota</taxon>
        <taxon>Metazoa</taxon>
        <taxon>Spiralia</taxon>
        <taxon>Lophotrochozoa</taxon>
        <taxon>Mollusca</taxon>
        <taxon>Gastropoda</taxon>
        <taxon>Heterobranchia</taxon>
        <taxon>Euthyneura</taxon>
        <taxon>Panpulmonata</taxon>
        <taxon>Sacoglossa</taxon>
        <taxon>Placobranchoidea</taxon>
        <taxon>Plakobranchidae</taxon>
        <taxon>Elysia</taxon>
    </lineage>
</organism>
<evidence type="ECO:0000256" key="1">
    <source>
        <dbReference type="SAM" id="MobiDB-lite"/>
    </source>
</evidence>
<dbReference type="EMBL" id="JAWDGP010006995">
    <property type="protein sequence ID" value="KAK3731565.1"/>
    <property type="molecule type" value="Genomic_DNA"/>
</dbReference>
<feature type="compositionally biased region" description="Basic and acidic residues" evidence="1">
    <location>
        <begin position="180"/>
        <end position="206"/>
    </location>
</feature>
<sequence>MGDLGGGACVVSASKDLVEPFDLDPSLETSESRGSVIIILERSPRPSFIYRTLSSGEHKRKTFIERQTKAVKEKKTRHKETHCHLVAFAIVRPPARGRSMIVSSEGKFPGFPSSDNVHSHILERTPSLEAQTGLMLTFTVRFKRCSSTIGERSRAEQVRRDALPANQAAPVTYSLTHPPTHTDREPQGPRVRLEPDGDKQKLPLDETVRHKASMYLTSSRCLFRHEVEDGAMLTRSDVSNLT</sequence>
<dbReference type="Proteomes" id="UP001283361">
    <property type="component" value="Unassembled WGS sequence"/>
</dbReference>
<reference evidence="2" key="1">
    <citation type="journal article" date="2023" name="G3 (Bethesda)">
        <title>A reference genome for the long-term kleptoplast-retaining sea slug Elysia crispata morphotype clarki.</title>
        <authorList>
            <person name="Eastman K.E."/>
            <person name="Pendleton A.L."/>
            <person name="Shaikh M.A."/>
            <person name="Suttiyut T."/>
            <person name="Ogas R."/>
            <person name="Tomko P."/>
            <person name="Gavelis G."/>
            <person name="Widhalm J.R."/>
            <person name="Wisecaver J.H."/>
        </authorList>
    </citation>
    <scope>NUCLEOTIDE SEQUENCE</scope>
    <source>
        <strain evidence="2">ECLA1</strain>
    </source>
</reference>
<feature type="region of interest" description="Disordered" evidence="1">
    <location>
        <begin position="153"/>
        <end position="206"/>
    </location>
</feature>
<proteinExistence type="predicted"/>
<feature type="compositionally biased region" description="Basic and acidic residues" evidence="1">
    <location>
        <begin position="153"/>
        <end position="162"/>
    </location>
</feature>
<evidence type="ECO:0000313" key="2">
    <source>
        <dbReference type="EMBL" id="KAK3731565.1"/>
    </source>
</evidence>